<keyword evidence="2" id="KW-1185">Reference proteome</keyword>
<dbReference type="EMBL" id="JAODUO010000053">
    <property type="protein sequence ID" value="KAK2191355.1"/>
    <property type="molecule type" value="Genomic_DNA"/>
</dbReference>
<comment type="caution">
    <text evidence="1">The sequence shown here is derived from an EMBL/GenBank/DDBJ whole genome shotgun (WGS) entry which is preliminary data.</text>
</comment>
<sequence length="32" mass="3555">MNLEPNIVNATSRKLLPMKTVTAALRCNKPET</sequence>
<gene>
    <name evidence="1" type="ORF">NP493_53g02000</name>
</gene>
<dbReference type="AlphaFoldDB" id="A0AAD9PB30"/>
<evidence type="ECO:0000313" key="2">
    <source>
        <dbReference type="Proteomes" id="UP001209878"/>
    </source>
</evidence>
<organism evidence="1 2">
    <name type="scientific">Ridgeia piscesae</name>
    <name type="common">Tubeworm</name>
    <dbReference type="NCBI Taxonomy" id="27915"/>
    <lineage>
        <taxon>Eukaryota</taxon>
        <taxon>Metazoa</taxon>
        <taxon>Spiralia</taxon>
        <taxon>Lophotrochozoa</taxon>
        <taxon>Annelida</taxon>
        <taxon>Polychaeta</taxon>
        <taxon>Sedentaria</taxon>
        <taxon>Canalipalpata</taxon>
        <taxon>Sabellida</taxon>
        <taxon>Siboglinidae</taxon>
        <taxon>Ridgeia</taxon>
    </lineage>
</organism>
<accession>A0AAD9PB30</accession>
<evidence type="ECO:0000313" key="1">
    <source>
        <dbReference type="EMBL" id="KAK2191355.1"/>
    </source>
</evidence>
<name>A0AAD9PB30_RIDPI</name>
<proteinExistence type="predicted"/>
<reference evidence="1" key="1">
    <citation type="journal article" date="2023" name="Mol. Biol. Evol.">
        <title>Third-Generation Sequencing Reveals the Adaptive Role of the Epigenome in Three Deep-Sea Polychaetes.</title>
        <authorList>
            <person name="Perez M."/>
            <person name="Aroh O."/>
            <person name="Sun Y."/>
            <person name="Lan Y."/>
            <person name="Juniper S.K."/>
            <person name="Young C.R."/>
            <person name="Angers B."/>
            <person name="Qian P.Y."/>
        </authorList>
    </citation>
    <scope>NUCLEOTIDE SEQUENCE</scope>
    <source>
        <strain evidence="1">R07B-5</strain>
    </source>
</reference>
<dbReference type="Proteomes" id="UP001209878">
    <property type="component" value="Unassembled WGS sequence"/>
</dbReference>
<protein>
    <submittedName>
        <fullName evidence="1">Uncharacterized protein</fullName>
    </submittedName>
</protein>